<keyword evidence="5" id="KW-1185">Reference proteome</keyword>
<organism evidence="4 5">
    <name type="scientific">Parabacteroides faecis</name>
    <dbReference type="NCBI Taxonomy" id="1217282"/>
    <lineage>
        <taxon>Bacteria</taxon>
        <taxon>Pseudomonadati</taxon>
        <taxon>Bacteroidota</taxon>
        <taxon>Bacteroidia</taxon>
        <taxon>Bacteroidales</taxon>
        <taxon>Tannerellaceae</taxon>
        <taxon>Parabacteroides</taxon>
    </lineage>
</organism>
<dbReference type="Gene3D" id="3.55.50.30">
    <property type="match status" value="1"/>
</dbReference>
<dbReference type="PIRSF" id="PIRSF018266">
    <property type="entry name" value="FecR"/>
    <property type="match status" value="1"/>
</dbReference>
<proteinExistence type="predicted"/>
<evidence type="ECO:0000313" key="5">
    <source>
        <dbReference type="Proteomes" id="UP000533637"/>
    </source>
</evidence>
<accession>A0ABR6KNC0</accession>
<dbReference type="InterPro" id="IPR012373">
    <property type="entry name" value="Ferrdict_sens_TM"/>
</dbReference>
<dbReference type="PANTHER" id="PTHR30273:SF2">
    <property type="entry name" value="PROTEIN FECR"/>
    <property type="match status" value="1"/>
</dbReference>
<dbReference type="Gene3D" id="2.60.120.1440">
    <property type="match status" value="1"/>
</dbReference>
<evidence type="ECO:0000313" key="4">
    <source>
        <dbReference type="EMBL" id="MBB4623011.1"/>
    </source>
</evidence>
<evidence type="ECO:0000259" key="3">
    <source>
        <dbReference type="Pfam" id="PF16344"/>
    </source>
</evidence>
<keyword evidence="1" id="KW-0812">Transmembrane</keyword>
<keyword evidence="1" id="KW-1133">Transmembrane helix</keyword>
<dbReference type="Pfam" id="PF04773">
    <property type="entry name" value="FecR"/>
    <property type="match status" value="1"/>
</dbReference>
<dbReference type="PANTHER" id="PTHR30273">
    <property type="entry name" value="PERIPLASMIC SIGNAL SENSOR AND SIGMA FACTOR ACTIVATOR FECR-RELATED"/>
    <property type="match status" value="1"/>
</dbReference>
<dbReference type="InterPro" id="IPR032508">
    <property type="entry name" value="FecR_C"/>
</dbReference>
<sequence length="342" mass="39295">MIEKDHIQPIIAAYLSGKATDKERCELEEWVKQSPDNNHYFQEMRNVWQVMNPAFNPSEIDVFAAEKNIFVNIAATKRNITRTILLYWQRAAAILVIPLLILCAFLYLDKDSSRDTIEYQEVKSPHGTFSEVRLPDGTNVWLNGGSSLRYPLAFRKGERNVFLNGEGYFEVHSDKENPFIVKTDQMTLRATGTAFNIEAYNIDSITAVTMVSGKIDVAFGNSSPVTMVPGERVSFNNQSRECLIAKTDPYKWYAWKDGLMIFRDDPLSYVFKRLGLTFNVNIELKDSALANSPYRATFEYESLDEILRLLKMSAPLSFKQNKRVKDKDNIYEKQTIEVYKAK</sequence>
<dbReference type="EMBL" id="JACHOC010000005">
    <property type="protein sequence ID" value="MBB4623011.1"/>
    <property type="molecule type" value="Genomic_DNA"/>
</dbReference>
<feature type="domain" description="FecR protein" evidence="2">
    <location>
        <begin position="122"/>
        <end position="215"/>
    </location>
</feature>
<keyword evidence="1" id="KW-0472">Membrane</keyword>
<comment type="caution">
    <text evidence="4">The sequence shown here is derived from an EMBL/GenBank/DDBJ whole genome shotgun (WGS) entry which is preliminary data.</text>
</comment>
<evidence type="ECO:0000259" key="2">
    <source>
        <dbReference type="Pfam" id="PF04773"/>
    </source>
</evidence>
<feature type="domain" description="Protein FecR C-terminal" evidence="3">
    <location>
        <begin position="260"/>
        <end position="323"/>
    </location>
</feature>
<name>A0ABR6KNC0_9BACT</name>
<reference evidence="4 5" key="1">
    <citation type="submission" date="2020-08" db="EMBL/GenBank/DDBJ databases">
        <title>Genomic Encyclopedia of Type Strains, Phase IV (KMG-IV): sequencing the most valuable type-strain genomes for metagenomic binning, comparative biology and taxonomic classification.</title>
        <authorList>
            <person name="Goeker M."/>
        </authorList>
    </citation>
    <scope>NUCLEOTIDE SEQUENCE [LARGE SCALE GENOMIC DNA]</scope>
    <source>
        <strain evidence="4 5">DSM 102983</strain>
    </source>
</reference>
<gene>
    <name evidence="4" type="ORF">GGQ57_002920</name>
</gene>
<evidence type="ECO:0000256" key="1">
    <source>
        <dbReference type="SAM" id="Phobius"/>
    </source>
</evidence>
<protein>
    <submittedName>
        <fullName evidence="4">Ferric-dicitrate binding protein FerR (Iron transport regulator)</fullName>
    </submittedName>
</protein>
<dbReference type="InterPro" id="IPR006860">
    <property type="entry name" value="FecR"/>
</dbReference>
<dbReference type="Proteomes" id="UP000533637">
    <property type="component" value="Unassembled WGS sequence"/>
</dbReference>
<dbReference type="RefSeq" id="WP_183671276.1">
    <property type="nucleotide sequence ID" value="NZ_BMPB01000005.1"/>
</dbReference>
<dbReference type="Pfam" id="PF16344">
    <property type="entry name" value="FecR_C"/>
    <property type="match status" value="1"/>
</dbReference>
<feature type="transmembrane region" description="Helical" evidence="1">
    <location>
        <begin position="87"/>
        <end position="108"/>
    </location>
</feature>